<evidence type="ECO:0000313" key="5">
    <source>
        <dbReference type="Proteomes" id="UP000007110"/>
    </source>
</evidence>
<evidence type="ECO:0000256" key="2">
    <source>
        <dbReference type="SAM" id="MobiDB-lite"/>
    </source>
</evidence>
<dbReference type="GO" id="GO:0003824">
    <property type="term" value="F:catalytic activity"/>
    <property type="evidence" value="ECO:0007669"/>
    <property type="project" value="InterPro"/>
</dbReference>
<feature type="compositionally biased region" description="Low complexity" evidence="2">
    <location>
        <begin position="1"/>
        <end position="11"/>
    </location>
</feature>
<dbReference type="GeneID" id="115923477"/>
<dbReference type="Proteomes" id="UP000007110">
    <property type="component" value="Unassembled WGS sequence"/>
</dbReference>
<reference evidence="5" key="1">
    <citation type="submission" date="2015-02" db="EMBL/GenBank/DDBJ databases">
        <title>Genome sequencing for Strongylocentrotus purpuratus.</title>
        <authorList>
            <person name="Murali S."/>
            <person name="Liu Y."/>
            <person name="Vee V."/>
            <person name="English A."/>
            <person name="Wang M."/>
            <person name="Skinner E."/>
            <person name="Han Y."/>
            <person name="Muzny D.M."/>
            <person name="Worley K.C."/>
            <person name="Gibbs R.A."/>
        </authorList>
    </citation>
    <scope>NUCLEOTIDE SEQUENCE</scope>
</reference>
<reference evidence="4" key="2">
    <citation type="submission" date="2021-01" db="UniProtKB">
        <authorList>
            <consortium name="EnsemblMetazoa"/>
        </authorList>
    </citation>
    <scope>IDENTIFICATION</scope>
</reference>
<dbReference type="OrthoDB" id="410381at2759"/>
<dbReference type="OMA" id="VSERIVM"/>
<dbReference type="EnsemblMetazoa" id="XM_030984175">
    <property type="protein sequence ID" value="XP_030840035"/>
    <property type="gene ID" value="LOC115923477"/>
</dbReference>
<organism evidence="4 5">
    <name type="scientific">Strongylocentrotus purpuratus</name>
    <name type="common">Purple sea urchin</name>
    <dbReference type="NCBI Taxonomy" id="7668"/>
    <lineage>
        <taxon>Eukaryota</taxon>
        <taxon>Metazoa</taxon>
        <taxon>Echinodermata</taxon>
        <taxon>Eleutherozoa</taxon>
        <taxon>Echinozoa</taxon>
        <taxon>Echinoidea</taxon>
        <taxon>Euechinoidea</taxon>
        <taxon>Echinacea</taxon>
        <taxon>Camarodonta</taxon>
        <taxon>Echinidea</taxon>
        <taxon>Strongylocentrotidae</taxon>
        <taxon>Strongylocentrotus</taxon>
    </lineage>
</organism>
<feature type="coiled-coil region" evidence="1">
    <location>
        <begin position="111"/>
        <end position="141"/>
    </location>
</feature>
<feature type="region of interest" description="Disordered" evidence="2">
    <location>
        <begin position="52"/>
        <end position="89"/>
    </location>
</feature>
<proteinExistence type="predicted"/>
<protein>
    <recommendedName>
        <fullName evidence="3">Endonuclease/exonuclease/phosphatase domain-containing protein</fullName>
    </recommendedName>
</protein>
<dbReference type="CDD" id="cd09076">
    <property type="entry name" value="L1-EN"/>
    <property type="match status" value="1"/>
</dbReference>
<evidence type="ECO:0000256" key="1">
    <source>
        <dbReference type="SAM" id="Coils"/>
    </source>
</evidence>
<keyword evidence="5" id="KW-1185">Reference proteome</keyword>
<dbReference type="Gene3D" id="3.60.10.10">
    <property type="entry name" value="Endonuclease/exonuclease/phosphatase"/>
    <property type="match status" value="1"/>
</dbReference>
<evidence type="ECO:0000313" key="4">
    <source>
        <dbReference type="EnsemblMetazoa" id="XP_030840035"/>
    </source>
</evidence>
<name>A0A7M7NSR6_STRPU</name>
<dbReference type="InterPro" id="IPR036691">
    <property type="entry name" value="Endo/exonu/phosph_ase_sf"/>
</dbReference>
<dbReference type="KEGG" id="spu:115923477"/>
<accession>A0A7M7NSR6</accession>
<dbReference type="Pfam" id="PF03372">
    <property type="entry name" value="Exo_endo_phos"/>
    <property type="match status" value="1"/>
</dbReference>
<keyword evidence="1" id="KW-0175">Coiled coil</keyword>
<dbReference type="InterPro" id="IPR005135">
    <property type="entry name" value="Endo/exonuclease/phosphatase"/>
</dbReference>
<dbReference type="SUPFAM" id="SSF56219">
    <property type="entry name" value="DNase I-like"/>
    <property type="match status" value="1"/>
</dbReference>
<feature type="domain" description="Endonuclease/exonuclease/phosphatase" evidence="3">
    <location>
        <begin position="108"/>
        <end position="253"/>
    </location>
</feature>
<dbReference type="RefSeq" id="XP_030840035.1">
    <property type="nucleotide sequence ID" value="XM_030984175.1"/>
</dbReference>
<sequence length="255" mass="28416">MTGDDTSSGSDDVLHAERVNRDGDELIDSYLIPHDAQLNKKIEPFQVEVETPRVPTRNATGEEEETAARYAHDGGSPNSASERISSDGRTSFPSAVNLCKKKQMLRLGTWNVRTMNQLGKLELLIKELKNMKLNIVELSETRWKGEGVLKPDRDTTIVFSGKDSGKSESGVAILLTNEARNALDAYTPVSERIVMVRLIAKSKHLTIIQVYTPTSTHDMNTIEQFYGLLHTTVDKVNNGDTLVIMGDFNAKVWKR</sequence>
<dbReference type="InParanoid" id="A0A7M7NSR6"/>
<evidence type="ECO:0000259" key="3">
    <source>
        <dbReference type="Pfam" id="PF03372"/>
    </source>
</evidence>
<dbReference type="AlphaFoldDB" id="A0A7M7NSR6"/>
<feature type="compositionally biased region" description="Polar residues" evidence="2">
    <location>
        <begin position="76"/>
        <end position="89"/>
    </location>
</feature>
<feature type="region of interest" description="Disordered" evidence="2">
    <location>
        <begin position="1"/>
        <end position="20"/>
    </location>
</feature>